<evidence type="ECO:0000313" key="1">
    <source>
        <dbReference type="EMBL" id="MBE1486170.1"/>
    </source>
</evidence>
<dbReference type="AlphaFoldDB" id="A0A927M3K9"/>
<protein>
    <submittedName>
        <fullName evidence="1">Uncharacterized protein (DUF1697 family)</fullName>
    </submittedName>
</protein>
<proteinExistence type="predicted"/>
<organism evidence="1 2">
    <name type="scientific">Plantactinospora soyae</name>
    <dbReference type="NCBI Taxonomy" id="1544732"/>
    <lineage>
        <taxon>Bacteria</taxon>
        <taxon>Bacillati</taxon>
        <taxon>Actinomycetota</taxon>
        <taxon>Actinomycetes</taxon>
        <taxon>Micromonosporales</taxon>
        <taxon>Micromonosporaceae</taxon>
        <taxon>Plantactinospora</taxon>
    </lineage>
</organism>
<dbReference type="Gene3D" id="3.30.70.1280">
    <property type="entry name" value="SP0830-like domains"/>
    <property type="match status" value="1"/>
</dbReference>
<dbReference type="Proteomes" id="UP000649753">
    <property type="component" value="Unassembled WGS sequence"/>
</dbReference>
<dbReference type="RefSeq" id="WP_192766240.1">
    <property type="nucleotide sequence ID" value="NZ_JADBEB010000001.1"/>
</dbReference>
<dbReference type="EMBL" id="JADBEB010000001">
    <property type="protein sequence ID" value="MBE1486170.1"/>
    <property type="molecule type" value="Genomic_DNA"/>
</dbReference>
<dbReference type="PANTHER" id="PTHR36439">
    <property type="entry name" value="BLL4334 PROTEIN"/>
    <property type="match status" value="1"/>
</dbReference>
<dbReference type="PIRSF" id="PIRSF008502">
    <property type="entry name" value="UCP008502"/>
    <property type="match status" value="1"/>
</dbReference>
<evidence type="ECO:0000313" key="2">
    <source>
        <dbReference type="Proteomes" id="UP000649753"/>
    </source>
</evidence>
<gene>
    <name evidence="1" type="ORF">H4W31_001808</name>
</gene>
<reference evidence="1" key="1">
    <citation type="submission" date="2020-10" db="EMBL/GenBank/DDBJ databases">
        <title>Sequencing the genomes of 1000 actinobacteria strains.</title>
        <authorList>
            <person name="Klenk H.-P."/>
        </authorList>
    </citation>
    <scope>NUCLEOTIDE SEQUENCE</scope>
    <source>
        <strain evidence="1">DSM 46832</strain>
    </source>
</reference>
<name>A0A927M3K9_9ACTN</name>
<comment type="caution">
    <text evidence="1">The sequence shown here is derived from an EMBL/GenBank/DDBJ whole genome shotgun (WGS) entry which is preliminary data.</text>
</comment>
<accession>A0A927M3K9</accession>
<dbReference type="Pfam" id="PF08002">
    <property type="entry name" value="DUF1697"/>
    <property type="match status" value="1"/>
</dbReference>
<dbReference type="SUPFAM" id="SSF160379">
    <property type="entry name" value="SP0830-like"/>
    <property type="match status" value="1"/>
</dbReference>
<dbReference type="PANTHER" id="PTHR36439:SF1">
    <property type="entry name" value="DUF1697 DOMAIN-CONTAINING PROTEIN"/>
    <property type="match status" value="1"/>
</dbReference>
<keyword evidence="2" id="KW-1185">Reference proteome</keyword>
<sequence>MTQYVALLRGINVGSGNRIGMADLRRIVTDLGHEDVKTYLQSGNVVFGAEPGAGKGGAPGPDRLATAIRKAVADELGVDVPVLVRSGAELAALAAENPYLKSERDETKLLVAFLAGAPATDKAAELTVPGTDTAEFTLAGREIYLHYPDGFGRTKFSNAYLEKQLGTVSTTRNWKTVRALAELAAD</sequence>
<dbReference type="InterPro" id="IPR012545">
    <property type="entry name" value="DUF1697"/>
</dbReference>